<evidence type="ECO:0000313" key="1">
    <source>
        <dbReference type="EMBL" id="SHN59719.1"/>
    </source>
</evidence>
<dbReference type="Proteomes" id="UP000184097">
    <property type="component" value="Unassembled WGS sequence"/>
</dbReference>
<dbReference type="AlphaFoldDB" id="A0A1M7SMN8"/>
<reference evidence="1 2" key="1">
    <citation type="submission" date="2016-12" db="EMBL/GenBank/DDBJ databases">
        <authorList>
            <person name="Song W.-J."/>
            <person name="Kurnit D.M."/>
        </authorList>
    </citation>
    <scope>NUCLEOTIDE SEQUENCE [LARGE SCALE GENOMIC DNA]</scope>
    <source>
        <strain evidence="1 2">DSM 14810</strain>
    </source>
</reference>
<organism evidence="1 2">
    <name type="scientific">Butyrivibrio hungatei DSM 14810</name>
    <dbReference type="NCBI Taxonomy" id="1121132"/>
    <lineage>
        <taxon>Bacteria</taxon>
        <taxon>Bacillati</taxon>
        <taxon>Bacillota</taxon>
        <taxon>Clostridia</taxon>
        <taxon>Lachnospirales</taxon>
        <taxon>Lachnospiraceae</taxon>
        <taxon>Butyrivibrio</taxon>
    </lineage>
</organism>
<dbReference type="EMBL" id="FRDH01000008">
    <property type="protein sequence ID" value="SHN59719.1"/>
    <property type="molecule type" value="Genomic_DNA"/>
</dbReference>
<accession>A0A1M7SMN8</accession>
<proteinExistence type="predicted"/>
<gene>
    <name evidence="1" type="ORF">SAMN02745247_02096</name>
</gene>
<evidence type="ECO:0000313" key="2">
    <source>
        <dbReference type="Proteomes" id="UP000184097"/>
    </source>
</evidence>
<sequence>MKDICPELIKNINDEFEKNCIKDANMRALVKKIEAGTATYTDAYKYAEAVGTARANAFQSEISSEVLPDGKMYYNIAERVMTDSLGTDHEMIADFAEQVQKAINDNAGIRLKAQRADLDEDRIDGFVQRLASEDNVDNAKWLLNEPVKTHARSVVDDTVKKNAKFQHKAGIRAKVVRYGGSDCCKWCDGLTGEYIYPSVPREVFMRHDNCRCSLDYNGKKLTAYESGGVAHTFRDQGEAEKRNQRIEFSEKYNQDYKKVERDPDKKYSAQTKGETITSTAIKGSRNEIYLSDNASVKPKELHRIENQIDKAKELTRLSDVNCPKFVIIGDSELQPKTVGRFDAGSNTIFIKPTIDKNKQQYVLVHESYHAKDFQDFINKGGIYTDQNTYIDSQKISSKVMLEQIGVDIYNVGEISSYAKDMYEIGRFDEVLTEYRTVNAIGRWE</sequence>
<dbReference type="RefSeq" id="WP_072703792.1">
    <property type="nucleotide sequence ID" value="NZ_FRDH01000008.1"/>
</dbReference>
<protein>
    <submittedName>
        <fullName evidence="1">Uncharacterized protein</fullName>
    </submittedName>
</protein>
<name>A0A1M7SMN8_9FIRM</name>